<dbReference type="GO" id="GO:0016887">
    <property type="term" value="F:ATP hydrolysis activity"/>
    <property type="evidence" value="ECO:0007669"/>
    <property type="project" value="InterPro"/>
</dbReference>
<dbReference type="InterPro" id="IPR027417">
    <property type="entry name" value="P-loop_NTPase"/>
</dbReference>
<dbReference type="PROSITE" id="PS50893">
    <property type="entry name" value="ABC_TRANSPORTER_2"/>
    <property type="match status" value="1"/>
</dbReference>
<dbReference type="OMA" id="GDEPFQK"/>
<dbReference type="SMR" id="A0A0G9GHA6"/>
<dbReference type="CDD" id="cd03220">
    <property type="entry name" value="ABC_KpsT_Wzt"/>
    <property type="match status" value="1"/>
</dbReference>
<dbReference type="PATRIC" id="fig|1590.142.peg.326"/>
<evidence type="ECO:0000313" key="10">
    <source>
        <dbReference type="EMBL" id="KZU04552.1"/>
    </source>
</evidence>
<keyword evidence="7 8" id="KW-0472">Membrane</keyword>
<name>A0A0G9GHA6_LACPN</name>
<dbReference type="EC" id="3.6.3.40" evidence="13"/>
<evidence type="ECO:0000313" key="13">
    <source>
        <dbReference type="EMBL" id="ODO60391.1"/>
    </source>
</evidence>
<keyword evidence="3" id="KW-1003">Cell membrane</keyword>
<dbReference type="Pfam" id="PF00005">
    <property type="entry name" value="ABC_tran"/>
    <property type="match status" value="1"/>
</dbReference>
<dbReference type="SUPFAM" id="SSF52540">
    <property type="entry name" value="P-loop containing nucleoside triphosphate hydrolases"/>
    <property type="match status" value="1"/>
</dbReference>
<evidence type="ECO:0000256" key="3">
    <source>
        <dbReference type="ARBA" id="ARBA00022475"/>
    </source>
</evidence>
<dbReference type="InterPro" id="IPR015860">
    <property type="entry name" value="ABC_transpr_TagH-like"/>
</dbReference>
<evidence type="ECO:0000256" key="5">
    <source>
        <dbReference type="ARBA" id="ARBA00022840"/>
    </source>
</evidence>
<evidence type="ECO:0000313" key="18">
    <source>
        <dbReference type="Proteomes" id="UP000094892"/>
    </source>
</evidence>
<evidence type="ECO:0000313" key="14">
    <source>
        <dbReference type="EMBL" id="QQM61253.1"/>
    </source>
</evidence>
<evidence type="ECO:0000256" key="4">
    <source>
        <dbReference type="ARBA" id="ARBA00022741"/>
    </source>
</evidence>
<dbReference type="EMBL" id="LUXO01000025">
    <property type="protein sequence ID" value="KZV03470.1"/>
    <property type="molecule type" value="Genomic_DNA"/>
</dbReference>
<evidence type="ECO:0000313" key="19">
    <source>
        <dbReference type="Proteomes" id="UP000595466"/>
    </source>
</evidence>
<evidence type="ECO:0000313" key="17">
    <source>
        <dbReference type="Proteomes" id="UP000076989"/>
    </source>
</evidence>
<evidence type="ECO:0000256" key="7">
    <source>
        <dbReference type="ARBA" id="ARBA00023136"/>
    </source>
</evidence>
<dbReference type="EMBL" id="LUXM01000028">
    <property type="protein sequence ID" value="KZU94910.1"/>
    <property type="molecule type" value="Genomic_DNA"/>
</dbReference>
<dbReference type="GO" id="GO:0016020">
    <property type="term" value="C:membrane"/>
    <property type="evidence" value="ECO:0007669"/>
    <property type="project" value="InterPro"/>
</dbReference>
<evidence type="ECO:0000256" key="2">
    <source>
        <dbReference type="ARBA" id="ARBA00022448"/>
    </source>
</evidence>
<dbReference type="Proteomes" id="UP000076882">
    <property type="component" value="Unassembled WGS sequence"/>
</dbReference>
<evidence type="ECO:0000313" key="16">
    <source>
        <dbReference type="Proteomes" id="UP000076882"/>
    </source>
</evidence>
<evidence type="ECO:0000313" key="12">
    <source>
        <dbReference type="EMBL" id="KZV03470.1"/>
    </source>
</evidence>
<dbReference type="EMBL" id="MCOL01000001">
    <property type="protein sequence ID" value="ODO60391.1"/>
    <property type="molecule type" value="Genomic_DNA"/>
</dbReference>
<evidence type="ECO:0000256" key="8">
    <source>
        <dbReference type="SAM" id="Phobius"/>
    </source>
</evidence>
<organism evidence="13 18">
    <name type="scientific">Lactiplantibacillus plantarum</name>
    <name type="common">Lactobacillus plantarum</name>
    <dbReference type="NCBI Taxonomy" id="1590"/>
    <lineage>
        <taxon>Bacteria</taxon>
        <taxon>Bacillati</taxon>
        <taxon>Bacillota</taxon>
        <taxon>Bacilli</taxon>
        <taxon>Lactobacillales</taxon>
        <taxon>Lactobacillaceae</taxon>
        <taxon>Lactiplantibacillus</taxon>
    </lineage>
</organism>
<keyword evidence="6" id="KW-1278">Translocase</keyword>
<dbReference type="GO" id="GO:0005524">
    <property type="term" value="F:ATP binding"/>
    <property type="evidence" value="ECO:0007669"/>
    <property type="project" value="UniProtKB-KW"/>
</dbReference>
<keyword evidence="13" id="KW-0378">Hydrolase</keyword>
<gene>
    <name evidence="13" type="primary">tagH</name>
    <name evidence="14" type="ORF">JH395_01485</name>
    <name evidence="11" type="ORF">Lp19_1699</name>
    <name evidence="13" type="ORF">LPJSA22_00324</name>
    <name evidence="12" type="ORF">NAB2_1478</name>
    <name evidence="10" type="ORF">Nizo2260_1485</name>
</gene>
<dbReference type="EMBL" id="LUWI01000019">
    <property type="protein sequence ID" value="KZU04552.1"/>
    <property type="molecule type" value="Genomic_DNA"/>
</dbReference>
<dbReference type="Proteomes" id="UP000094892">
    <property type="component" value="Unassembled WGS sequence"/>
</dbReference>
<feature type="domain" description="ABC transporter" evidence="9">
    <location>
        <begin position="27"/>
        <end position="246"/>
    </location>
</feature>
<evidence type="ECO:0000313" key="15">
    <source>
        <dbReference type="Proteomes" id="UP000076872"/>
    </source>
</evidence>
<proteinExistence type="inferred from homology"/>
<dbReference type="RefSeq" id="WP_003641921.1">
    <property type="nucleotide sequence ID" value="NZ_AP018405.1"/>
</dbReference>
<feature type="transmembrane region" description="Helical" evidence="8">
    <location>
        <begin position="309"/>
        <end position="328"/>
    </location>
</feature>
<sequence length="363" mass="40841">MENQYKVELHNVTKEYDLYRSNNDKLKHFFNIGNVDVPRFWSLKGVSLNVKPGEALGIIGINGSGKSTISNIISGIIPQTTGTVDVHGDTSIISIGAGLKWNLTGDENIRLKGLMQGLSIKEIQAVRDDIVDFADIGDFIGQPVKDYSTGMRSRLGFAIAVHINPDIMIIDEALSVGDDTFYQKCVDKIMEFKKQGKTIIFVSHNLRQVELLCDRVAWMHFGDLLEVGETKETVDHYRKFSKDFKAQTAAYRKKYQVGKKKEQADFDIVAYERQLVEEKAKDSDKSKQAVSRQVHRTLYKQILPEKMTIATKLVMLVAIVLFVFFALVNVSGHSVTSAIENPTVLLHPVNHYIKSQSVLFNSK</sequence>
<reference evidence="13 18" key="2">
    <citation type="submission" date="2016-08" db="EMBL/GenBank/DDBJ databases">
        <title>Genome sequencing of Lactobacillus plantarum JSA22, isolated from fermented soybean paste.</title>
        <authorList>
            <person name="Choi H.S."/>
        </authorList>
    </citation>
    <scope>NUCLEOTIDE SEQUENCE [LARGE SCALE GENOMIC DNA]</scope>
    <source>
        <strain evidence="13 18">JSA22</strain>
    </source>
</reference>
<evidence type="ECO:0000259" key="9">
    <source>
        <dbReference type="PROSITE" id="PS50893"/>
    </source>
</evidence>
<dbReference type="PANTHER" id="PTHR46743:SF2">
    <property type="entry name" value="TEICHOIC ACIDS EXPORT ATP-BINDING PROTEIN TAGH"/>
    <property type="match status" value="1"/>
</dbReference>
<dbReference type="EMBL" id="CP066817">
    <property type="protein sequence ID" value="QQM61253.1"/>
    <property type="molecule type" value="Genomic_DNA"/>
</dbReference>
<reference evidence="15 16" key="1">
    <citation type="submission" date="2016-03" db="EMBL/GenBank/DDBJ databases">
        <title>Comparative genomics of 54 Lactobacillus plantarum strains reveals genomic uncoupling from niche constraints.</title>
        <authorList>
            <person name="Martino M.E."/>
        </authorList>
    </citation>
    <scope>NUCLEOTIDE SEQUENCE [LARGE SCALE GENOMIC DNA]</scope>
    <source>
        <strain evidence="11 16">19.1</strain>
        <strain evidence="12 15">NAB2</strain>
        <strain evidence="10 17">Nizo2260</strain>
    </source>
</reference>
<dbReference type="Proteomes" id="UP000076989">
    <property type="component" value="Unassembled WGS sequence"/>
</dbReference>
<keyword evidence="4" id="KW-0547">Nucleotide-binding</keyword>
<dbReference type="Gene3D" id="3.40.50.300">
    <property type="entry name" value="P-loop containing nucleotide triphosphate hydrolases"/>
    <property type="match status" value="1"/>
</dbReference>
<protein>
    <submittedName>
        <fullName evidence="14">ABC transporter ATP-binding protein</fullName>
    </submittedName>
    <submittedName>
        <fullName evidence="10">Teichoic acid export ATP-binding protein TagH</fullName>
    </submittedName>
    <submittedName>
        <fullName evidence="13">Teichoic-acid-transporting ATPase</fullName>
        <ecNumber evidence="13">3.6.3.40</ecNumber>
    </submittedName>
</protein>
<dbReference type="InterPro" id="IPR003593">
    <property type="entry name" value="AAA+_ATPase"/>
</dbReference>
<dbReference type="Proteomes" id="UP000076872">
    <property type="component" value="Unassembled WGS sequence"/>
</dbReference>
<accession>A0A0G9GHA6</accession>
<dbReference type="KEGG" id="lpb:SH83_01520"/>
<keyword evidence="8" id="KW-1133">Transmembrane helix</keyword>
<keyword evidence="5 10" id="KW-0067">ATP-binding</keyword>
<comment type="similarity">
    <text evidence="1">Belongs to the ABC transporter superfamily.</text>
</comment>
<dbReference type="GO" id="GO:0140359">
    <property type="term" value="F:ABC-type transporter activity"/>
    <property type="evidence" value="ECO:0007669"/>
    <property type="project" value="InterPro"/>
</dbReference>
<dbReference type="PANTHER" id="PTHR46743">
    <property type="entry name" value="TEICHOIC ACIDS EXPORT ATP-BINDING PROTEIN TAGH"/>
    <property type="match status" value="1"/>
</dbReference>
<dbReference type="SMART" id="SM00382">
    <property type="entry name" value="AAA"/>
    <property type="match status" value="1"/>
</dbReference>
<evidence type="ECO:0000313" key="11">
    <source>
        <dbReference type="EMBL" id="KZU94910.1"/>
    </source>
</evidence>
<dbReference type="GeneID" id="77216992"/>
<keyword evidence="2" id="KW-0813">Transport</keyword>
<dbReference type="InterPro" id="IPR003439">
    <property type="entry name" value="ABC_transporter-like_ATP-bd"/>
</dbReference>
<evidence type="ECO:0000256" key="6">
    <source>
        <dbReference type="ARBA" id="ARBA00022967"/>
    </source>
</evidence>
<evidence type="ECO:0000256" key="1">
    <source>
        <dbReference type="ARBA" id="ARBA00005417"/>
    </source>
</evidence>
<keyword evidence="8" id="KW-0812">Transmembrane</keyword>
<dbReference type="InterPro" id="IPR050683">
    <property type="entry name" value="Bact_Polysacc_Export_ATP-bd"/>
</dbReference>
<reference evidence="14 19" key="3">
    <citation type="submission" date="2020-12" db="EMBL/GenBank/DDBJ databases">
        <title>Whole genome sequencing of Lactobacillus plantarum PC518.</title>
        <authorList>
            <person name="Guo Q."/>
        </authorList>
    </citation>
    <scope>NUCLEOTIDE SEQUENCE [LARGE SCALE GENOMIC DNA]</scope>
    <source>
        <strain evidence="14 19">PC518</strain>
    </source>
</reference>
<dbReference type="FunFam" id="3.40.50.300:FF:003010">
    <property type="entry name" value="Teichoic acids export ATP-binding protein TagH"/>
    <property type="match status" value="1"/>
</dbReference>
<dbReference type="Proteomes" id="UP000595466">
    <property type="component" value="Chromosome"/>
</dbReference>
<dbReference type="AlphaFoldDB" id="A0A0G9GHA6"/>